<sequence>MDVTRENFNSVFPQIQTLLQTCDFYAFDLEMTGIEVERLVGRGGGPDSLAAKVGTFPHKCRFYSTPFDAFPLKWEAATTFSPMQFGLAIFHKDKSSSVVKASTFSWHLFPSFHYGDTEIRLSSETIGSFLGKPGCMDFNAWVRNSLLYAPRETVASAAPPVVVSDESLIAQAPPGEVPQLKKSLQLLQKFATDNKNNTTATTPNKTLPFLSQPAFALMLTKSKSLGLKVFSGAISWDHGGSGTDPTVKHQANLLFEAMISSKKPAIAHNSWSDLVFLYRAFHSTPLTSYGDFKAKLRALFPVLYDTRTLVSLDSSVEFGQVRGQLEKTFSAFKSKHGRTTSIVKNEAFSEGNGAAHNAGYDAFITGSLFLYVSAEMRKHEGLTVELFNGVLPVYGSIFSISLHTEHDYLVQAPAAPVFYCIPAATVKGGGFVDRLATVFDNVGLKAIPMNCGDIWTEWQHPVLPLASHCCIA</sequence>
<keyword evidence="3" id="KW-1185">Reference proteome</keyword>
<evidence type="ECO:0000256" key="1">
    <source>
        <dbReference type="ARBA" id="ARBA00008372"/>
    </source>
</evidence>
<gene>
    <name evidence="2" type="ORF">BSAL_56060</name>
</gene>
<dbReference type="OrthoDB" id="414075at2759"/>
<protein>
    <submittedName>
        <fullName evidence="2">Ribonuclease, putative</fullName>
    </submittedName>
</protein>
<dbReference type="InterPro" id="IPR006941">
    <property type="entry name" value="RNase_CAF1"/>
</dbReference>
<dbReference type="Proteomes" id="UP000051952">
    <property type="component" value="Unassembled WGS sequence"/>
</dbReference>
<proteinExistence type="inferred from homology"/>
<dbReference type="InterPro" id="IPR036397">
    <property type="entry name" value="RNaseH_sf"/>
</dbReference>
<name>A0A0S4IMW3_BODSA</name>
<organism evidence="2 3">
    <name type="scientific">Bodo saltans</name>
    <name type="common">Flagellated protozoan</name>
    <dbReference type="NCBI Taxonomy" id="75058"/>
    <lineage>
        <taxon>Eukaryota</taxon>
        <taxon>Discoba</taxon>
        <taxon>Euglenozoa</taxon>
        <taxon>Kinetoplastea</taxon>
        <taxon>Metakinetoplastina</taxon>
        <taxon>Eubodonida</taxon>
        <taxon>Bodonidae</taxon>
        <taxon>Bodo</taxon>
    </lineage>
</organism>
<evidence type="ECO:0000313" key="2">
    <source>
        <dbReference type="EMBL" id="CUE75746.1"/>
    </source>
</evidence>
<dbReference type="SUPFAM" id="SSF53098">
    <property type="entry name" value="Ribonuclease H-like"/>
    <property type="match status" value="1"/>
</dbReference>
<dbReference type="PANTHER" id="PTHR15092">
    <property type="entry name" value="POLY A -SPECIFIC RIBONUCLEASE/TARGET OF EGR1, MEMBER 1"/>
    <property type="match status" value="1"/>
</dbReference>
<dbReference type="Gene3D" id="3.30.420.10">
    <property type="entry name" value="Ribonuclease H-like superfamily/Ribonuclease H"/>
    <property type="match status" value="1"/>
</dbReference>
<dbReference type="GO" id="GO:0003723">
    <property type="term" value="F:RNA binding"/>
    <property type="evidence" value="ECO:0007669"/>
    <property type="project" value="TreeGrafter"/>
</dbReference>
<dbReference type="AlphaFoldDB" id="A0A0S4IMW3"/>
<dbReference type="PANTHER" id="PTHR15092:SF22">
    <property type="entry name" value="POLY(A)-SPECIFIC RIBONUCLEASE PNLDC1"/>
    <property type="match status" value="1"/>
</dbReference>
<dbReference type="EMBL" id="CYKH01000180">
    <property type="protein sequence ID" value="CUE75746.1"/>
    <property type="molecule type" value="Genomic_DNA"/>
</dbReference>
<dbReference type="Pfam" id="PF04857">
    <property type="entry name" value="CAF1"/>
    <property type="match status" value="1"/>
</dbReference>
<dbReference type="OMA" id="DIWTEWQ"/>
<dbReference type="GO" id="GO:0000175">
    <property type="term" value="F:3'-5'-RNA exonuclease activity"/>
    <property type="evidence" value="ECO:0007669"/>
    <property type="project" value="TreeGrafter"/>
</dbReference>
<reference evidence="3" key="1">
    <citation type="submission" date="2015-09" db="EMBL/GenBank/DDBJ databases">
        <authorList>
            <consortium name="Pathogen Informatics"/>
        </authorList>
    </citation>
    <scope>NUCLEOTIDE SEQUENCE [LARGE SCALE GENOMIC DNA]</scope>
    <source>
        <strain evidence="3">Lake Konstanz</strain>
    </source>
</reference>
<dbReference type="InterPro" id="IPR051181">
    <property type="entry name" value="CAF1_poly(A)_ribonucleases"/>
</dbReference>
<dbReference type="InterPro" id="IPR012337">
    <property type="entry name" value="RNaseH-like_sf"/>
</dbReference>
<evidence type="ECO:0000313" key="3">
    <source>
        <dbReference type="Proteomes" id="UP000051952"/>
    </source>
</evidence>
<dbReference type="VEuPathDB" id="TriTrypDB:BSAL_56060"/>
<accession>A0A0S4IMW3</accession>
<comment type="similarity">
    <text evidence="1">Belongs to the CAF1 family.</text>
</comment>